<keyword evidence="2" id="KW-1185">Reference proteome</keyword>
<sequence>MITYVDKLFEEEIPWDWFCLRLLSKNGRTVCSSLKKLRNNKPNCMKTTYLLIAILIFGACNRTTQESKPSSQDILTIEVKESDIIDSGKLSDVISIDSLVFLEYTDESIIGKIDKVLVSEDRIFVVDRHSAKSIFCFDRKGNFINSYNAIGRGPQEYLEIFDASFFRDKMYVFAEPNQFFVLDKNLKLEKSIDINWTDDIPLDPDYPYFSVINSETILFYHPSAHYHYHLYNLSKQAFISSHITRLGTLDVSNHRNLTKNTSGKMFLSRFYNDTIYTVSQNLMTPEYIINFEKPMTDNEIEERLKQNAYNSFNHPRPQKMYNVSSFIYNEEYISFEFEFKRSGHFCFYNPEKNIKNIFNNSLENDLFQWTYLRSSIGHHQNSNITWLDVTGLVDNKEEISFSIPDDLSYDSNSALVFYRPKFE</sequence>
<proteinExistence type="predicted"/>
<organism evidence="1 2">
    <name type="scientific">Geofilum rubicundum JCM 15548</name>
    <dbReference type="NCBI Taxonomy" id="1236989"/>
    <lineage>
        <taxon>Bacteria</taxon>
        <taxon>Pseudomonadati</taxon>
        <taxon>Bacteroidota</taxon>
        <taxon>Bacteroidia</taxon>
        <taxon>Marinilabiliales</taxon>
        <taxon>Marinilabiliaceae</taxon>
        <taxon>Geofilum</taxon>
    </lineage>
</organism>
<accession>A0A0E9LXC0</accession>
<reference evidence="1 2" key="1">
    <citation type="journal article" date="2015" name="Microbes Environ.">
        <title>Distribution and evolution of nitrogen fixation genes in the phylum bacteroidetes.</title>
        <authorList>
            <person name="Inoue J."/>
            <person name="Oshima K."/>
            <person name="Suda W."/>
            <person name="Sakamoto M."/>
            <person name="Iino T."/>
            <person name="Noda S."/>
            <person name="Hongoh Y."/>
            <person name="Hattori M."/>
            <person name="Ohkuma M."/>
        </authorList>
    </citation>
    <scope>NUCLEOTIDE SEQUENCE [LARGE SCALE GENOMIC DNA]</scope>
    <source>
        <strain evidence="1">JCM 15548</strain>
    </source>
</reference>
<evidence type="ECO:0000313" key="2">
    <source>
        <dbReference type="Proteomes" id="UP000032900"/>
    </source>
</evidence>
<evidence type="ECO:0000313" key="1">
    <source>
        <dbReference type="EMBL" id="GAO29884.1"/>
    </source>
</evidence>
<dbReference type="AlphaFoldDB" id="A0A0E9LXC0"/>
<name>A0A0E9LXC0_9BACT</name>
<dbReference type="Pfam" id="PF17170">
    <property type="entry name" value="DUF5128"/>
    <property type="match status" value="1"/>
</dbReference>
<evidence type="ECO:0008006" key="3">
    <source>
        <dbReference type="Google" id="ProtNLM"/>
    </source>
</evidence>
<dbReference type="Proteomes" id="UP000032900">
    <property type="component" value="Unassembled WGS sequence"/>
</dbReference>
<comment type="caution">
    <text evidence="1">The sequence shown here is derived from an EMBL/GenBank/DDBJ whole genome shotgun (WGS) entry which is preliminary data.</text>
</comment>
<dbReference type="EMBL" id="BAZW01000015">
    <property type="protein sequence ID" value="GAO29884.1"/>
    <property type="molecule type" value="Genomic_DNA"/>
</dbReference>
<gene>
    <name evidence="1" type="ORF">JCM15548_12117</name>
</gene>
<protein>
    <recommendedName>
        <fullName evidence="3">6-bladed beta-propeller</fullName>
    </recommendedName>
</protein>
<dbReference type="STRING" id="1236989.JCM15548_12117"/>